<protein>
    <recommendedName>
        <fullName evidence="15">Protein kinase domain-containing protein</fullName>
    </recommendedName>
</protein>
<dbReference type="InterPro" id="IPR024788">
    <property type="entry name" value="Malectin-like_Carb-bd_dom"/>
</dbReference>
<feature type="domain" description="Protein kinase" evidence="15">
    <location>
        <begin position="726"/>
        <end position="1003"/>
    </location>
</feature>
<dbReference type="SMART" id="SM00220">
    <property type="entry name" value="S_TKc"/>
    <property type="match status" value="1"/>
</dbReference>
<keyword evidence="11 14" id="KW-0472">Membrane</keyword>
<keyword evidence="5" id="KW-0732">Signal</keyword>
<evidence type="ECO:0000259" key="15">
    <source>
        <dbReference type="PROSITE" id="PS50011"/>
    </source>
</evidence>
<dbReference type="Gene3D" id="3.80.10.10">
    <property type="entry name" value="Ribonuclease Inhibitor"/>
    <property type="match status" value="1"/>
</dbReference>
<dbReference type="PANTHER" id="PTHR48006:SF84">
    <property type="entry name" value="REPEAT TRANSMEMBRANE PROTEIN KINASE, PUTATIVE, EXPRESSED-RELATED"/>
    <property type="match status" value="1"/>
</dbReference>
<dbReference type="FunFam" id="3.80.10.10:FF:000041">
    <property type="entry name" value="LRR receptor-like serine/threonine-protein kinase ERECTA"/>
    <property type="match status" value="1"/>
</dbReference>
<evidence type="ECO:0000256" key="11">
    <source>
        <dbReference type="ARBA" id="ARBA00023136"/>
    </source>
</evidence>
<gene>
    <name evidence="16" type="ORF">R1sor_005477</name>
</gene>
<dbReference type="Pfam" id="PF13855">
    <property type="entry name" value="LRR_8"/>
    <property type="match status" value="1"/>
</dbReference>
<dbReference type="InterPro" id="IPR008271">
    <property type="entry name" value="Ser/Thr_kinase_AS"/>
</dbReference>
<dbReference type="AlphaFoldDB" id="A0ABD3HNZ3"/>
<evidence type="ECO:0000313" key="17">
    <source>
        <dbReference type="Proteomes" id="UP001633002"/>
    </source>
</evidence>
<evidence type="ECO:0000256" key="14">
    <source>
        <dbReference type="SAM" id="Phobius"/>
    </source>
</evidence>
<dbReference type="Pfam" id="PF12819">
    <property type="entry name" value="Malectin_like"/>
    <property type="match status" value="1"/>
</dbReference>
<keyword evidence="12" id="KW-0325">Glycoprotein</keyword>
<evidence type="ECO:0000256" key="8">
    <source>
        <dbReference type="ARBA" id="ARBA00022777"/>
    </source>
</evidence>
<dbReference type="FunFam" id="1.10.510.10:FF:000384">
    <property type="entry name" value="G-type lectin S-receptor-like serine/threonine-protein kinase"/>
    <property type="match status" value="1"/>
</dbReference>
<dbReference type="InterPro" id="IPR001611">
    <property type="entry name" value="Leu-rich_rpt"/>
</dbReference>
<proteinExistence type="predicted"/>
<comment type="caution">
    <text evidence="16">The sequence shown here is derived from an EMBL/GenBank/DDBJ whole genome shotgun (WGS) entry which is preliminary data.</text>
</comment>
<reference evidence="16 17" key="1">
    <citation type="submission" date="2024-09" db="EMBL/GenBank/DDBJ databases">
        <title>Chromosome-scale assembly of Riccia sorocarpa.</title>
        <authorList>
            <person name="Paukszto L."/>
        </authorList>
    </citation>
    <scope>NUCLEOTIDE SEQUENCE [LARGE SCALE GENOMIC DNA]</scope>
    <source>
        <strain evidence="16">LP-2024</strain>
        <tissue evidence="16">Aerial parts of the thallus</tissue>
    </source>
</reference>
<dbReference type="GO" id="GO:0016301">
    <property type="term" value="F:kinase activity"/>
    <property type="evidence" value="ECO:0007669"/>
    <property type="project" value="UniProtKB-KW"/>
</dbReference>
<name>A0ABD3HNZ3_9MARC</name>
<dbReference type="GO" id="GO:0005524">
    <property type="term" value="F:ATP binding"/>
    <property type="evidence" value="ECO:0007669"/>
    <property type="project" value="UniProtKB-UniRule"/>
</dbReference>
<evidence type="ECO:0000256" key="5">
    <source>
        <dbReference type="ARBA" id="ARBA00022729"/>
    </source>
</evidence>
<dbReference type="InterPro" id="IPR000719">
    <property type="entry name" value="Prot_kinase_dom"/>
</dbReference>
<dbReference type="InterPro" id="IPR017441">
    <property type="entry name" value="Protein_kinase_ATP_BS"/>
</dbReference>
<dbReference type="PROSITE" id="PS50011">
    <property type="entry name" value="PROTEIN_KINASE_DOM"/>
    <property type="match status" value="1"/>
</dbReference>
<accession>A0ABD3HNZ3</accession>
<dbReference type="Pfam" id="PF00560">
    <property type="entry name" value="LRR_1"/>
    <property type="match status" value="1"/>
</dbReference>
<evidence type="ECO:0000256" key="6">
    <source>
        <dbReference type="ARBA" id="ARBA00022737"/>
    </source>
</evidence>
<dbReference type="InterPro" id="IPR032675">
    <property type="entry name" value="LRR_dom_sf"/>
</dbReference>
<keyword evidence="9 13" id="KW-0067">ATP-binding</keyword>
<dbReference type="Gene3D" id="3.30.200.20">
    <property type="entry name" value="Phosphorylase Kinase, domain 1"/>
    <property type="match status" value="1"/>
</dbReference>
<dbReference type="GO" id="GO:0016020">
    <property type="term" value="C:membrane"/>
    <property type="evidence" value="ECO:0007669"/>
    <property type="project" value="UniProtKB-SubCell"/>
</dbReference>
<dbReference type="Gene3D" id="1.10.510.10">
    <property type="entry name" value="Transferase(Phosphotransferase) domain 1"/>
    <property type="match status" value="1"/>
</dbReference>
<evidence type="ECO:0000256" key="1">
    <source>
        <dbReference type="ARBA" id="ARBA00004167"/>
    </source>
</evidence>
<dbReference type="SUPFAM" id="SSF52058">
    <property type="entry name" value="L domain-like"/>
    <property type="match status" value="1"/>
</dbReference>
<dbReference type="Pfam" id="PF00069">
    <property type="entry name" value="Pkinase"/>
    <property type="match status" value="1"/>
</dbReference>
<keyword evidence="2" id="KW-0433">Leucine-rich repeat</keyword>
<dbReference type="SUPFAM" id="SSF56112">
    <property type="entry name" value="Protein kinase-like (PK-like)"/>
    <property type="match status" value="1"/>
</dbReference>
<feature type="transmembrane region" description="Helical" evidence="14">
    <location>
        <begin position="664"/>
        <end position="688"/>
    </location>
</feature>
<dbReference type="PANTHER" id="PTHR48006">
    <property type="entry name" value="LEUCINE-RICH REPEAT-CONTAINING PROTEIN DDB_G0281931-RELATED"/>
    <property type="match status" value="1"/>
</dbReference>
<evidence type="ECO:0000256" key="2">
    <source>
        <dbReference type="ARBA" id="ARBA00022614"/>
    </source>
</evidence>
<organism evidence="16 17">
    <name type="scientific">Riccia sorocarpa</name>
    <dbReference type="NCBI Taxonomy" id="122646"/>
    <lineage>
        <taxon>Eukaryota</taxon>
        <taxon>Viridiplantae</taxon>
        <taxon>Streptophyta</taxon>
        <taxon>Embryophyta</taxon>
        <taxon>Marchantiophyta</taxon>
        <taxon>Marchantiopsida</taxon>
        <taxon>Marchantiidae</taxon>
        <taxon>Marchantiales</taxon>
        <taxon>Ricciaceae</taxon>
        <taxon>Riccia</taxon>
    </lineage>
</organism>
<sequence length="1060" mass="118755">MGGQSVVDPATGIMWTNKYEEYLQAATHLKKDGVITTANVTLNVSGQVYNAEQLKTALIFLPMARDSSRTQRSKFCFNFSVEYNTSGEVGYYVLRAMFPSSNLSAKDPEGKLIPVDDYSKRFYFSVDSTEPGYDRATTRGIAIDTSYLITVSRLNFGGERMPHANPSSLRFPEDPFDRLWSIPQLTDRRVQAVRNNTFVNLTLDNDEIHAPSEVLTTAWEAKDITDNITFTWDLVDSRRPTSRFYWNIVFCELFRLAPQTRAVNIEILVNKSEDLRTDADIKPKPFMVYSSGWTFDANVVTVTVSANVSSDLPPLVNMAELLGIFSAVVDRTVDSDGKAVGDLAMMTSDGLALDSTGDPCLPIPWAWLVCSMETPPRVTEINVTSKGIHGNLPDSFSGLDRLTVLDLSFNDLGPSTDHLKVLRYLSSLRDLRLDSNGFQGPVPSLRPGSLGNLQRLSVSSNSLSGEISSLLQAMDATVSNLNLSRNNLSSYIPFEIIEANLTGLESLDLSHNNFSGNVNLNTSKLSNLQTLILKNNQLEGTVPSSIWDLGKLEFVDLQENNFTKLDLRTWCKSISGSETNSSSNLKVHLMSNQIDNILLDQKTMQLGIQGLHLDRNAIILLGGNPWCTRHKGSRSSKVLVRYLCRSDETQDYKKYRDHGISNNILIAIIIPCALLLIGIWFILICFLWKIRRRAVELRKVQDALTKEQVKPRFYDYDELKAATNNFSSKNVLGRGAFGTVYKAELVDGSILAVKRLNPTEQNISDFIKEIVNISGIKHRHFIQLKGCCVRDKQLRILVYEFAENRSLAEALGPGKPFVLSWQQRFKICLGIARGLAYLNEELQPRMIHRDIKPQNILLDKDYNAKIADFGLVRPSKVDHTSVTITIGGTKGYIPPEYVSEGFVSEKLDVYSLGIVLLEIVSGRLWVDLELPTEQVFLRNWAVTLFDEGKLLDLVDKELNGKYNEEEVLRVLQTAIACCQMDSKKRPTMSQIVNVLMSHADPAVDIVQGLRGKKPHCLENIWEEESDQNILKFDDGSARTYESEVEDQALISSRSDLLSSS</sequence>
<evidence type="ECO:0000256" key="12">
    <source>
        <dbReference type="ARBA" id="ARBA00023180"/>
    </source>
</evidence>
<feature type="binding site" evidence="13">
    <location>
        <position position="754"/>
    </location>
    <ligand>
        <name>ATP</name>
        <dbReference type="ChEBI" id="CHEBI:30616"/>
    </ligand>
</feature>
<evidence type="ECO:0000313" key="16">
    <source>
        <dbReference type="EMBL" id="KAL3691826.1"/>
    </source>
</evidence>
<keyword evidence="10 14" id="KW-1133">Transmembrane helix</keyword>
<evidence type="ECO:0000256" key="9">
    <source>
        <dbReference type="ARBA" id="ARBA00022840"/>
    </source>
</evidence>
<dbReference type="PROSITE" id="PS00107">
    <property type="entry name" value="PROTEIN_KINASE_ATP"/>
    <property type="match status" value="1"/>
</dbReference>
<comment type="subcellular location">
    <subcellularLocation>
        <location evidence="1">Membrane</location>
        <topology evidence="1">Single-pass membrane protein</topology>
    </subcellularLocation>
</comment>
<evidence type="ECO:0000256" key="7">
    <source>
        <dbReference type="ARBA" id="ARBA00022741"/>
    </source>
</evidence>
<evidence type="ECO:0000256" key="10">
    <source>
        <dbReference type="ARBA" id="ARBA00022989"/>
    </source>
</evidence>
<keyword evidence="7 13" id="KW-0547">Nucleotide-binding</keyword>
<evidence type="ECO:0000256" key="3">
    <source>
        <dbReference type="ARBA" id="ARBA00022679"/>
    </source>
</evidence>
<keyword evidence="17" id="KW-1185">Reference proteome</keyword>
<keyword evidence="6" id="KW-0677">Repeat</keyword>
<dbReference type="InterPro" id="IPR051824">
    <property type="entry name" value="LRR_Rcpt-Like_S/T_Kinase"/>
</dbReference>
<keyword evidence="8" id="KW-0418">Kinase</keyword>
<dbReference type="InterPro" id="IPR011009">
    <property type="entry name" value="Kinase-like_dom_sf"/>
</dbReference>
<evidence type="ECO:0000256" key="13">
    <source>
        <dbReference type="PROSITE-ProRule" id="PRU10141"/>
    </source>
</evidence>
<keyword evidence="3" id="KW-0808">Transferase</keyword>
<dbReference type="EMBL" id="JBJQOH010000003">
    <property type="protein sequence ID" value="KAL3691826.1"/>
    <property type="molecule type" value="Genomic_DNA"/>
</dbReference>
<evidence type="ECO:0000256" key="4">
    <source>
        <dbReference type="ARBA" id="ARBA00022692"/>
    </source>
</evidence>
<keyword evidence="4 14" id="KW-0812">Transmembrane</keyword>
<dbReference type="Proteomes" id="UP001633002">
    <property type="component" value="Unassembled WGS sequence"/>
</dbReference>
<dbReference type="PROSITE" id="PS00108">
    <property type="entry name" value="PROTEIN_KINASE_ST"/>
    <property type="match status" value="1"/>
</dbReference>